<evidence type="ECO:0000313" key="3">
    <source>
        <dbReference type="Proteomes" id="UP000587211"/>
    </source>
</evidence>
<reference evidence="1" key="2">
    <citation type="submission" date="2020-09" db="EMBL/GenBank/DDBJ databases">
        <title>Novel species in genus Aeromicrobium.</title>
        <authorList>
            <person name="Zhang G."/>
        </authorList>
    </citation>
    <scope>NUCLEOTIDE SEQUENCE</scope>
    <source>
        <strain evidence="1">SSW1-57</strain>
    </source>
</reference>
<comment type="caution">
    <text evidence="1">The sequence shown here is derived from an EMBL/GenBank/DDBJ whole genome shotgun (WGS) entry which is preliminary data.</text>
</comment>
<sequence>MAAPAPAQAAGACGDRSLNSIKRYYPTKAGRIPLRCGFQNHAKNKGFGVRHLEARGRYNVWHQGMIGATLATPASIEREGTTFVYRSKYFTDCDPVYRYKVIVQTKRIGGTKLMRGVITAYKERRS</sequence>
<keyword evidence="3" id="KW-1185">Reference proteome</keyword>
<evidence type="ECO:0000313" key="4">
    <source>
        <dbReference type="Proteomes" id="UP000659061"/>
    </source>
</evidence>
<evidence type="ECO:0000313" key="2">
    <source>
        <dbReference type="EMBL" id="NYI37046.1"/>
    </source>
</evidence>
<dbReference type="RefSeq" id="WP_179423196.1">
    <property type="nucleotide sequence ID" value="NZ_BAAAMP010000002.1"/>
</dbReference>
<dbReference type="Proteomes" id="UP000587211">
    <property type="component" value="Unassembled WGS sequence"/>
</dbReference>
<accession>A0A8I0KH37</accession>
<evidence type="ECO:0000313" key="1">
    <source>
        <dbReference type="EMBL" id="MBD1269045.1"/>
    </source>
</evidence>
<dbReference type="EMBL" id="JACWMT010000001">
    <property type="protein sequence ID" value="MBD1269045.1"/>
    <property type="molecule type" value="Genomic_DNA"/>
</dbReference>
<proteinExistence type="predicted"/>
<dbReference type="Proteomes" id="UP000659061">
    <property type="component" value="Unassembled WGS sequence"/>
</dbReference>
<organism evidence="1 4">
    <name type="scientific">Aeromicrobium tamlense</name>
    <dbReference type="NCBI Taxonomy" id="375541"/>
    <lineage>
        <taxon>Bacteria</taxon>
        <taxon>Bacillati</taxon>
        <taxon>Actinomycetota</taxon>
        <taxon>Actinomycetes</taxon>
        <taxon>Propionibacteriales</taxon>
        <taxon>Nocardioidaceae</taxon>
        <taxon>Aeromicrobium</taxon>
    </lineage>
</organism>
<dbReference type="EMBL" id="JACBZN010000001">
    <property type="protein sequence ID" value="NYI37046.1"/>
    <property type="molecule type" value="Genomic_DNA"/>
</dbReference>
<reference evidence="2 3" key="1">
    <citation type="submission" date="2020-07" db="EMBL/GenBank/DDBJ databases">
        <title>Sequencing the genomes of 1000 actinobacteria strains.</title>
        <authorList>
            <person name="Klenk H.-P."/>
        </authorList>
    </citation>
    <scope>NUCLEOTIDE SEQUENCE [LARGE SCALE GENOMIC DNA]</scope>
    <source>
        <strain evidence="2 3">DSM 19087</strain>
    </source>
</reference>
<dbReference type="AlphaFoldDB" id="A0A8I0KH37"/>
<protein>
    <submittedName>
        <fullName evidence="1">Uncharacterized protein</fullName>
    </submittedName>
</protein>
<gene>
    <name evidence="2" type="ORF">BJ975_000421</name>
    <name evidence="1" type="ORF">IDH50_02255</name>
</gene>
<name>A0A8I0KH37_9ACTN</name>